<name>A0A6A1WTQ2_9ROSI</name>
<sequence>MSHSASELGGPELAELGGHSFDVGGPSFEVGGPSSRSYEDTEAADLEAEDEGLDGLFVTPPPSPNGKDDGVEAGKDDGKQLIHLFLVWLLLLQYTTRAAHLRDEAPSQSTPSTRSTRKTQVGPQLCDGPPSQSTPSTRRTRRTRESQRGPEIRDEPPLQSTPSTHSTTHSIQIPHLRDEETPSQSTGEPLSVPLTRSRRLSQLLSGIVEVNDNAVAAVRVSRKKACQAETPYKEAPAAESLQMHPARKNPPSTRSIVAATGIASRIRMRTSSRLQKFGSQGGSQSTPVVIDLTASKAGAGVRCSWGPPGRGGVQFRVSQPPLGSGAADNDKAPLTKSKGVKDKGKKPRWQI</sequence>
<dbReference type="EMBL" id="RXIC02000019">
    <property type="protein sequence ID" value="KAB1226150.1"/>
    <property type="molecule type" value="Genomic_DNA"/>
</dbReference>
<evidence type="ECO:0000313" key="3">
    <source>
        <dbReference type="Proteomes" id="UP000516437"/>
    </source>
</evidence>
<comment type="caution">
    <text evidence="2">The sequence shown here is derived from an EMBL/GenBank/DDBJ whole genome shotgun (WGS) entry which is preliminary data.</text>
</comment>
<proteinExistence type="predicted"/>
<protein>
    <submittedName>
        <fullName evidence="2">Uncharacterized protein</fullName>
    </submittedName>
</protein>
<feature type="compositionally biased region" description="Basic and acidic residues" evidence="1">
    <location>
        <begin position="143"/>
        <end position="156"/>
    </location>
</feature>
<feature type="region of interest" description="Disordered" evidence="1">
    <location>
        <begin position="1"/>
        <end position="74"/>
    </location>
</feature>
<evidence type="ECO:0000256" key="1">
    <source>
        <dbReference type="SAM" id="MobiDB-lite"/>
    </source>
</evidence>
<feature type="compositionally biased region" description="Low complexity" evidence="1">
    <location>
        <begin position="128"/>
        <end position="137"/>
    </location>
</feature>
<evidence type="ECO:0000313" key="2">
    <source>
        <dbReference type="EMBL" id="KAB1226150.1"/>
    </source>
</evidence>
<organism evidence="2 3">
    <name type="scientific">Morella rubra</name>
    <name type="common">Chinese bayberry</name>
    <dbReference type="NCBI Taxonomy" id="262757"/>
    <lineage>
        <taxon>Eukaryota</taxon>
        <taxon>Viridiplantae</taxon>
        <taxon>Streptophyta</taxon>
        <taxon>Embryophyta</taxon>
        <taxon>Tracheophyta</taxon>
        <taxon>Spermatophyta</taxon>
        <taxon>Magnoliopsida</taxon>
        <taxon>eudicotyledons</taxon>
        <taxon>Gunneridae</taxon>
        <taxon>Pentapetalae</taxon>
        <taxon>rosids</taxon>
        <taxon>fabids</taxon>
        <taxon>Fagales</taxon>
        <taxon>Myricaceae</taxon>
        <taxon>Morella</taxon>
    </lineage>
</organism>
<dbReference type="Proteomes" id="UP000516437">
    <property type="component" value="Chromosome 1"/>
</dbReference>
<gene>
    <name evidence="2" type="ORF">CJ030_MR1G023901</name>
</gene>
<keyword evidence="3" id="KW-1185">Reference proteome</keyword>
<reference evidence="2 3" key="1">
    <citation type="journal article" date="2019" name="Plant Biotechnol. J.">
        <title>The red bayberry genome and genetic basis of sex determination.</title>
        <authorList>
            <person name="Jia H.M."/>
            <person name="Jia H.J."/>
            <person name="Cai Q.L."/>
            <person name="Wang Y."/>
            <person name="Zhao H.B."/>
            <person name="Yang W.F."/>
            <person name="Wang G.Y."/>
            <person name="Li Y.H."/>
            <person name="Zhan D.L."/>
            <person name="Shen Y.T."/>
            <person name="Niu Q.F."/>
            <person name="Chang L."/>
            <person name="Qiu J."/>
            <person name="Zhao L."/>
            <person name="Xie H.B."/>
            <person name="Fu W.Y."/>
            <person name="Jin J."/>
            <person name="Li X.W."/>
            <person name="Jiao Y."/>
            <person name="Zhou C.C."/>
            <person name="Tu T."/>
            <person name="Chai C.Y."/>
            <person name="Gao J.L."/>
            <person name="Fan L.J."/>
            <person name="van de Weg E."/>
            <person name="Wang J.Y."/>
            <person name="Gao Z.S."/>
        </authorList>
    </citation>
    <scope>NUCLEOTIDE SEQUENCE [LARGE SCALE GENOMIC DNA]</scope>
    <source>
        <tissue evidence="2">Leaves</tissue>
    </source>
</reference>
<feature type="region of interest" description="Disordered" evidence="1">
    <location>
        <begin position="102"/>
        <end position="194"/>
    </location>
</feature>
<feature type="compositionally biased region" description="Low complexity" evidence="1">
    <location>
        <begin position="7"/>
        <end position="18"/>
    </location>
</feature>
<feature type="compositionally biased region" description="Low complexity" evidence="1">
    <location>
        <begin position="106"/>
        <end position="120"/>
    </location>
</feature>
<feature type="compositionally biased region" description="Acidic residues" evidence="1">
    <location>
        <begin position="40"/>
        <end position="53"/>
    </location>
</feature>
<feature type="compositionally biased region" description="Low complexity" evidence="1">
    <location>
        <begin position="160"/>
        <end position="174"/>
    </location>
</feature>
<accession>A0A6A1WTQ2</accession>
<dbReference type="AlphaFoldDB" id="A0A6A1WTQ2"/>
<feature type="region of interest" description="Disordered" evidence="1">
    <location>
        <begin position="305"/>
        <end position="351"/>
    </location>
</feature>